<dbReference type="InterPro" id="IPR011011">
    <property type="entry name" value="Znf_FYVE_PHD"/>
</dbReference>
<protein>
    <recommendedName>
        <fullName evidence="5">Zinc finger PHD-type domain-containing protein</fullName>
    </recommendedName>
</protein>
<evidence type="ECO:0000259" key="5">
    <source>
        <dbReference type="SMART" id="SM00249"/>
    </source>
</evidence>
<feature type="compositionally biased region" description="Polar residues" evidence="4">
    <location>
        <begin position="30"/>
        <end position="42"/>
    </location>
</feature>
<keyword evidence="7" id="KW-1185">Reference proteome</keyword>
<keyword evidence="3" id="KW-0862">Zinc</keyword>
<reference evidence="6" key="1">
    <citation type="submission" date="2023-07" db="EMBL/GenBank/DDBJ databases">
        <title>Black Yeasts Isolated from many extreme environments.</title>
        <authorList>
            <person name="Coleine C."/>
            <person name="Stajich J.E."/>
            <person name="Selbmann L."/>
        </authorList>
    </citation>
    <scope>NUCLEOTIDE SEQUENCE</scope>
    <source>
        <strain evidence="6">CCFEE 5485</strain>
    </source>
</reference>
<dbReference type="InterPro" id="IPR013083">
    <property type="entry name" value="Znf_RING/FYVE/PHD"/>
</dbReference>
<dbReference type="SMART" id="SM00249">
    <property type="entry name" value="PHD"/>
    <property type="match status" value="1"/>
</dbReference>
<proteinExistence type="predicted"/>
<feature type="region of interest" description="Disordered" evidence="4">
    <location>
        <begin position="1"/>
        <end position="53"/>
    </location>
</feature>
<evidence type="ECO:0000256" key="2">
    <source>
        <dbReference type="ARBA" id="ARBA00022771"/>
    </source>
</evidence>
<feature type="region of interest" description="Disordered" evidence="4">
    <location>
        <begin position="664"/>
        <end position="683"/>
    </location>
</feature>
<comment type="caution">
    <text evidence="6">The sequence shown here is derived from an EMBL/GenBank/DDBJ whole genome shotgun (WGS) entry which is preliminary data.</text>
</comment>
<evidence type="ECO:0000256" key="4">
    <source>
        <dbReference type="SAM" id="MobiDB-lite"/>
    </source>
</evidence>
<evidence type="ECO:0000313" key="7">
    <source>
        <dbReference type="Proteomes" id="UP001274830"/>
    </source>
</evidence>
<dbReference type="SUPFAM" id="SSF57903">
    <property type="entry name" value="FYVE/PHD zinc finger"/>
    <property type="match status" value="1"/>
</dbReference>
<evidence type="ECO:0000313" key="6">
    <source>
        <dbReference type="EMBL" id="KAK3671292.1"/>
    </source>
</evidence>
<name>A0AAE0WGT3_9PEZI</name>
<accession>A0AAE0WGT3</accession>
<dbReference type="InterPro" id="IPR019786">
    <property type="entry name" value="Zinc_finger_PHD-type_CS"/>
</dbReference>
<dbReference type="Gene3D" id="3.30.40.10">
    <property type="entry name" value="Zinc/RING finger domain, C3HC4 (zinc finger)"/>
    <property type="match status" value="1"/>
</dbReference>
<evidence type="ECO:0000256" key="1">
    <source>
        <dbReference type="ARBA" id="ARBA00022723"/>
    </source>
</evidence>
<dbReference type="AlphaFoldDB" id="A0AAE0WGT3"/>
<dbReference type="EMBL" id="JAUTXT010000044">
    <property type="protein sequence ID" value="KAK3671292.1"/>
    <property type="molecule type" value="Genomic_DNA"/>
</dbReference>
<dbReference type="GO" id="GO:0008270">
    <property type="term" value="F:zinc ion binding"/>
    <property type="evidence" value="ECO:0007669"/>
    <property type="project" value="UniProtKB-KW"/>
</dbReference>
<sequence>MGASRPLLYGLTAKLEPPSFRAGRVEDQRSQQPKQEPTTLLSTPGLVPDDGEDDWQGVYLTNPASPAAASLPQNEDDYIYIDSDDDLAQAGHVYPEDDGVEVKKEVDMDEYVRQFELPELGTGDTTTLAMHPAAELKPANAASYQPVKEIFSRSPSPATLQSRKSAGSEHALATSAVSIASARLVRGKRANKSTQQEEEPLFVKAEPGLGDMPDNVFRRGPQYDHRKLDPNDEQPPTACFEDHAHNALVHILTCGHRHVTATPRACNRSCRLSDNAESKTKSHGSFACEHRQCVQKEKKLGAVFNKSYKGGDIKVRKPVKARANTTYYVDRLSRALKIDGSDKLFAMPEEERRKRQFAHAELADSRPRKEPPHSYGGKIREQHLFEYTIPDSMQAEMKDEENNVTSENAADGRARLNSNRNGFYAAEDRDEQDVGDDQAEQDDDEVIELHCTCGSPADSHMVQCTDCANYFHPKCVGKGEFSPEEYEGERGHHALQADFDRYQDGDEEFLCVSCDNVFKSVLAESILHTKTMRNIKDEGKTAAHQRAADQLQYHTGPAMKRRIALQKANGDPITVKAANDAYAAAVEAATKLDQELFGGSDDDATKDSKTLRFTTRQQEKNKGVVLEKIVGQKTRIGKPSKTKTKHGFNTAIMDTVLANNTTPSAAVKAPPYQGELGREHRRV</sequence>
<evidence type="ECO:0000256" key="3">
    <source>
        <dbReference type="ARBA" id="ARBA00022833"/>
    </source>
</evidence>
<feature type="region of interest" description="Disordered" evidence="4">
    <location>
        <begin position="397"/>
        <end position="417"/>
    </location>
</feature>
<feature type="domain" description="Zinc finger PHD-type" evidence="5">
    <location>
        <begin position="450"/>
        <end position="515"/>
    </location>
</feature>
<organism evidence="6 7">
    <name type="scientific">Recurvomyces mirabilis</name>
    <dbReference type="NCBI Taxonomy" id="574656"/>
    <lineage>
        <taxon>Eukaryota</taxon>
        <taxon>Fungi</taxon>
        <taxon>Dikarya</taxon>
        <taxon>Ascomycota</taxon>
        <taxon>Pezizomycotina</taxon>
        <taxon>Dothideomycetes</taxon>
        <taxon>Dothideomycetidae</taxon>
        <taxon>Mycosphaerellales</taxon>
        <taxon>Teratosphaeriaceae</taxon>
        <taxon>Recurvomyces</taxon>
    </lineage>
</organism>
<feature type="region of interest" description="Disordered" evidence="4">
    <location>
        <begin position="350"/>
        <end position="377"/>
    </location>
</feature>
<gene>
    <name evidence="6" type="ORF">LTR78_008752</name>
</gene>
<feature type="compositionally biased region" description="Basic and acidic residues" evidence="4">
    <location>
        <begin position="361"/>
        <end position="377"/>
    </location>
</feature>
<dbReference type="InterPro" id="IPR001965">
    <property type="entry name" value="Znf_PHD"/>
</dbReference>
<dbReference type="Proteomes" id="UP001274830">
    <property type="component" value="Unassembled WGS sequence"/>
</dbReference>
<dbReference type="PROSITE" id="PS01359">
    <property type="entry name" value="ZF_PHD_1"/>
    <property type="match status" value="1"/>
</dbReference>
<keyword evidence="2" id="KW-0863">Zinc-finger</keyword>
<keyword evidence="1" id="KW-0479">Metal-binding</keyword>